<dbReference type="InterPro" id="IPR037175">
    <property type="entry name" value="KFase_sf"/>
</dbReference>
<dbReference type="Pfam" id="PF04199">
    <property type="entry name" value="Cyclase"/>
    <property type="match status" value="1"/>
</dbReference>
<evidence type="ECO:0000313" key="2">
    <source>
        <dbReference type="Proteomes" id="UP001500218"/>
    </source>
</evidence>
<dbReference type="InterPro" id="IPR007325">
    <property type="entry name" value="KFase/CYL"/>
</dbReference>
<dbReference type="Gene3D" id="3.50.30.50">
    <property type="entry name" value="Putative cyclase"/>
    <property type="match status" value="1"/>
</dbReference>
<dbReference type="EMBL" id="BAAALT010000210">
    <property type="protein sequence ID" value="GAA1824355.1"/>
    <property type="molecule type" value="Genomic_DNA"/>
</dbReference>
<organism evidence="1 2">
    <name type="scientific">Luedemannella flava</name>
    <dbReference type="NCBI Taxonomy" id="349316"/>
    <lineage>
        <taxon>Bacteria</taxon>
        <taxon>Bacillati</taxon>
        <taxon>Actinomycetota</taxon>
        <taxon>Actinomycetes</taxon>
        <taxon>Micromonosporales</taxon>
        <taxon>Micromonosporaceae</taxon>
        <taxon>Luedemannella</taxon>
    </lineage>
</organism>
<accession>A0ABP4YMU7</accession>
<reference evidence="2" key="1">
    <citation type="journal article" date="2019" name="Int. J. Syst. Evol. Microbiol.">
        <title>The Global Catalogue of Microorganisms (GCM) 10K type strain sequencing project: providing services to taxonomists for standard genome sequencing and annotation.</title>
        <authorList>
            <consortium name="The Broad Institute Genomics Platform"/>
            <consortium name="The Broad Institute Genome Sequencing Center for Infectious Disease"/>
            <person name="Wu L."/>
            <person name="Ma J."/>
        </authorList>
    </citation>
    <scope>NUCLEOTIDE SEQUENCE [LARGE SCALE GENOMIC DNA]</scope>
    <source>
        <strain evidence="2">JCM 13250</strain>
    </source>
</reference>
<evidence type="ECO:0000313" key="1">
    <source>
        <dbReference type="EMBL" id="GAA1824355.1"/>
    </source>
</evidence>
<sequence>MIEYRASFDADVTFLNGGGLQVQGFRLDVPGPGTSVEELSALFVAHLGLLMVDQVRLSNVEVFAEAHKGSRGGPAAVGAVPSGGRLVDLSHPIEAGMTTYPGLPGPEIFPHLTREESRTRYAEGTEFTIDRISMLSNTGTYVDSPFHRYEGGVDLAGLPLESLADLPVVVVRLDGATGRAITAWTLAAYDVAGRAVLLHTGWDRHWRTDAYGVDAPYLTGDGARHLVDKGAKLVGIDSVNIDCTDGGDRPAHSILLAAGVPVLEHLTNLGDLPVHGARLHAAPAPVRDFGTFPVRAYAVVPDA</sequence>
<name>A0ABP4YMU7_9ACTN</name>
<dbReference type="SUPFAM" id="SSF102198">
    <property type="entry name" value="Putative cyclase"/>
    <property type="match status" value="1"/>
</dbReference>
<evidence type="ECO:0008006" key="3">
    <source>
        <dbReference type="Google" id="ProtNLM"/>
    </source>
</evidence>
<dbReference type="PANTHER" id="PTHR31118">
    <property type="entry name" value="CYCLASE-LIKE PROTEIN 2"/>
    <property type="match status" value="1"/>
</dbReference>
<keyword evidence="2" id="KW-1185">Reference proteome</keyword>
<comment type="caution">
    <text evidence="1">The sequence shown here is derived from an EMBL/GenBank/DDBJ whole genome shotgun (WGS) entry which is preliminary data.</text>
</comment>
<dbReference type="Proteomes" id="UP001500218">
    <property type="component" value="Unassembled WGS sequence"/>
</dbReference>
<dbReference type="RefSeq" id="WP_344137463.1">
    <property type="nucleotide sequence ID" value="NZ_BAAALT010000210.1"/>
</dbReference>
<dbReference type="PANTHER" id="PTHR31118:SF12">
    <property type="entry name" value="CYCLASE-LIKE PROTEIN 2"/>
    <property type="match status" value="1"/>
</dbReference>
<protein>
    <recommendedName>
        <fullName evidence="3">Cyclase family protein</fullName>
    </recommendedName>
</protein>
<proteinExistence type="predicted"/>
<gene>
    <name evidence="1" type="ORF">GCM10009682_50720</name>
</gene>